<reference evidence="1" key="1">
    <citation type="submission" date="2014-11" db="EMBL/GenBank/DDBJ databases">
        <authorList>
            <person name="Amaro Gonzalez C."/>
        </authorList>
    </citation>
    <scope>NUCLEOTIDE SEQUENCE</scope>
</reference>
<dbReference type="AlphaFoldDB" id="A0A0E9VA77"/>
<sequence length="22" mass="2543">MLKLSHNKIPGTLKHNCIFYAN</sequence>
<reference evidence="1" key="2">
    <citation type="journal article" date="2015" name="Fish Shellfish Immunol.">
        <title>Early steps in the European eel (Anguilla anguilla)-Vibrio vulnificus interaction in the gills: Role of the RtxA13 toxin.</title>
        <authorList>
            <person name="Callol A."/>
            <person name="Pajuelo D."/>
            <person name="Ebbesson L."/>
            <person name="Teles M."/>
            <person name="MacKenzie S."/>
            <person name="Amaro C."/>
        </authorList>
    </citation>
    <scope>NUCLEOTIDE SEQUENCE</scope>
</reference>
<proteinExistence type="predicted"/>
<evidence type="ECO:0000313" key="1">
    <source>
        <dbReference type="EMBL" id="JAH74350.1"/>
    </source>
</evidence>
<dbReference type="EMBL" id="GBXM01034227">
    <property type="protein sequence ID" value="JAH74350.1"/>
    <property type="molecule type" value="Transcribed_RNA"/>
</dbReference>
<name>A0A0E9VA77_ANGAN</name>
<organism evidence="1">
    <name type="scientific">Anguilla anguilla</name>
    <name type="common">European freshwater eel</name>
    <name type="synonym">Muraena anguilla</name>
    <dbReference type="NCBI Taxonomy" id="7936"/>
    <lineage>
        <taxon>Eukaryota</taxon>
        <taxon>Metazoa</taxon>
        <taxon>Chordata</taxon>
        <taxon>Craniata</taxon>
        <taxon>Vertebrata</taxon>
        <taxon>Euteleostomi</taxon>
        <taxon>Actinopterygii</taxon>
        <taxon>Neopterygii</taxon>
        <taxon>Teleostei</taxon>
        <taxon>Anguilliformes</taxon>
        <taxon>Anguillidae</taxon>
        <taxon>Anguilla</taxon>
    </lineage>
</organism>
<protein>
    <submittedName>
        <fullName evidence="1">Uncharacterized protein</fullName>
    </submittedName>
</protein>
<accession>A0A0E9VA77</accession>